<dbReference type="InterPro" id="IPR029063">
    <property type="entry name" value="SAM-dependent_MTases_sf"/>
</dbReference>
<evidence type="ECO:0000259" key="2">
    <source>
        <dbReference type="Pfam" id="PF05175"/>
    </source>
</evidence>
<accession>N0DZD8</accession>
<dbReference type="STRING" id="1193181.BN10_1140018"/>
<feature type="binding site" evidence="1">
    <location>
        <begin position="229"/>
        <end position="232"/>
    </location>
    <ligand>
        <name>substrate</name>
    </ligand>
</feature>
<dbReference type="Pfam" id="PF17827">
    <property type="entry name" value="PrmC_N"/>
    <property type="match status" value="1"/>
</dbReference>
<evidence type="ECO:0000259" key="3">
    <source>
        <dbReference type="Pfam" id="PF17827"/>
    </source>
</evidence>
<reference evidence="4 5" key="1">
    <citation type="journal article" date="2013" name="ISME J.">
        <title>A metabolic model for members of the genus Tetrasphaera involved in enhanced biological phosphorus removal.</title>
        <authorList>
            <person name="Kristiansen R."/>
            <person name="Nguyen H.T.T."/>
            <person name="Saunders A.M."/>
            <person name="Nielsen J.L."/>
            <person name="Wimmer R."/>
            <person name="Le V.Q."/>
            <person name="McIlroy S.J."/>
            <person name="Petrovski S."/>
            <person name="Seviour R.J."/>
            <person name="Calteau A."/>
            <person name="Nielsen K.L."/>
            <person name="Nielsen P.H."/>
        </authorList>
    </citation>
    <scope>NUCLEOTIDE SEQUENCE [LARGE SCALE GENOMIC DNA]</scope>
    <source>
        <strain evidence="4 5">Lp2</strain>
    </source>
</reference>
<proteinExistence type="inferred from homology"/>
<dbReference type="EMBL" id="CAIZ01000018">
    <property type="protein sequence ID" value="CCH68721.1"/>
    <property type="molecule type" value="Genomic_DNA"/>
</dbReference>
<comment type="caution">
    <text evidence="4">The sequence shown here is derived from an EMBL/GenBank/DDBJ whole genome shotgun (WGS) entry which is preliminary data.</text>
</comment>
<dbReference type="PANTHER" id="PTHR18895:SF74">
    <property type="entry name" value="MTRF1L RELEASE FACTOR GLUTAMINE METHYLTRANSFERASE"/>
    <property type="match status" value="1"/>
</dbReference>
<dbReference type="InterPro" id="IPR040758">
    <property type="entry name" value="PrmC_N"/>
</dbReference>
<feature type="domain" description="Release factor glutamine methyltransferase N-terminal" evidence="3">
    <location>
        <begin position="14"/>
        <end position="84"/>
    </location>
</feature>
<dbReference type="InterPro" id="IPR050320">
    <property type="entry name" value="N5-glutamine_MTase"/>
</dbReference>
<name>N0DZD8_9MICO</name>
<dbReference type="HAMAP" id="MF_02126">
    <property type="entry name" value="RF_methyltr_PrmC"/>
    <property type="match status" value="1"/>
</dbReference>
<dbReference type="InterPro" id="IPR007848">
    <property type="entry name" value="Small_mtfrase_dom"/>
</dbReference>
<dbReference type="GO" id="GO:0032259">
    <property type="term" value="P:methylation"/>
    <property type="evidence" value="ECO:0007669"/>
    <property type="project" value="UniProtKB-KW"/>
</dbReference>
<dbReference type="NCBIfam" id="TIGR03534">
    <property type="entry name" value="RF_mod_PrmC"/>
    <property type="match status" value="1"/>
</dbReference>
<dbReference type="InterPro" id="IPR002052">
    <property type="entry name" value="DNA_methylase_N6_adenine_CS"/>
</dbReference>
<dbReference type="Gene3D" id="1.10.8.10">
    <property type="entry name" value="DNA helicase RuvA subunit, C-terminal domain"/>
    <property type="match status" value="1"/>
</dbReference>
<dbReference type="EC" id="2.1.1.297" evidence="1"/>
<dbReference type="InterPro" id="IPR019874">
    <property type="entry name" value="RF_methyltr_PrmC"/>
</dbReference>
<dbReference type="OrthoDB" id="9800643at2"/>
<comment type="caution">
    <text evidence="1">Lacks conserved residue(s) required for the propagation of feature annotation.</text>
</comment>
<keyword evidence="1" id="KW-0808">Transferase</keyword>
<organism evidence="4 5">
    <name type="scientific">Phycicoccus elongatus Lp2</name>
    <dbReference type="NCBI Taxonomy" id="1193181"/>
    <lineage>
        <taxon>Bacteria</taxon>
        <taxon>Bacillati</taxon>
        <taxon>Actinomycetota</taxon>
        <taxon>Actinomycetes</taxon>
        <taxon>Micrococcales</taxon>
        <taxon>Intrasporangiaceae</taxon>
        <taxon>Phycicoccus</taxon>
    </lineage>
</organism>
<evidence type="ECO:0000256" key="1">
    <source>
        <dbReference type="HAMAP-Rule" id="MF_02126"/>
    </source>
</evidence>
<dbReference type="PANTHER" id="PTHR18895">
    <property type="entry name" value="HEMK METHYLTRANSFERASE"/>
    <property type="match status" value="1"/>
</dbReference>
<protein>
    <recommendedName>
        <fullName evidence="1">Release factor glutamine methyltransferase</fullName>
        <shortName evidence="1">RF MTase</shortName>
        <ecNumber evidence="1">2.1.1.297</ecNumber>
    </recommendedName>
    <alternativeName>
        <fullName evidence="1">N5-glutamine methyltransferase PrmC</fullName>
    </alternativeName>
    <alternativeName>
        <fullName evidence="1">Protein-(glutamine-N5) MTase PrmC</fullName>
    </alternativeName>
    <alternativeName>
        <fullName evidence="1">Protein-glutamine N-methyltransferase PrmC</fullName>
    </alternativeName>
</protein>
<keyword evidence="1" id="KW-0949">S-adenosyl-L-methionine</keyword>
<feature type="binding site" evidence="1">
    <location>
        <position position="185"/>
    </location>
    <ligand>
        <name>S-adenosyl-L-methionine</name>
        <dbReference type="ChEBI" id="CHEBI:59789"/>
    </ligand>
</feature>
<keyword evidence="1 4" id="KW-0489">Methyltransferase</keyword>
<comment type="function">
    <text evidence="1">Methylates the class 1 translation termination release factors RF1/PrfA and RF2/PrfB on the glutamine residue of the universally conserved GGQ motif.</text>
</comment>
<keyword evidence="5" id="KW-1185">Reference proteome</keyword>
<gene>
    <name evidence="1" type="primary">prmC</name>
    <name evidence="4" type="ORF">BN10_1140018</name>
</gene>
<dbReference type="HOGENOM" id="CLU_018398_4_0_11"/>
<dbReference type="CDD" id="cd02440">
    <property type="entry name" value="AdoMet_MTases"/>
    <property type="match status" value="1"/>
</dbReference>
<dbReference type="Proteomes" id="UP000013167">
    <property type="component" value="Unassembled WGS sequence"/>
</dbReference>
<evidence type="ECO:0000313" key="4">
    <source>
        <dbReference type="EMBL" id="CCH68721.1"/>
    </source>
</evidence>
<feature type="binding site" evidence="1">
    <location>
        <position position="229"/>
    </location>
    <ligand>
        <name>S-adenosyl-L-methionine</name>
        <dbReference type="ChEBI" id="CHEBI:59789"/>
    </ligand>
</feature>
<comment type="catalytic activity">
    <reaction evidence="1">
        <text>L-glutaminyl-[peptide chain release factor] + S-adenosyl-L-methionine = N(5)-methyl-L-glutaminyl-[peptide chain release factor] + S-adenosyl-L-homocysteine + H(+)</text>
        <dbReference type="Rhea" id="RHEA:42896"/>
        <dbReference type="Rhea" id="RHEA-COMP:10271"/>
        <dbReference type="Rhea" id="RHEA-COMP:10272"/>
        <dbReference type="ChEBI" id="CHEBI:15378"/>
        <dbReference type="ChEBI" id="CHEBI:30011"/>
        <dbReference type="ChEBI" id="CHEBI:57856"/>
        <dbReference type="ChEBI" id="CHEBI:59789"/>
        <dbReference type="ChEBI" id="CHEBI:61891"/>
        <dbReference type="EC" id="2.1.1.297"/>
    </reaction>
</comment>
<evidence type="ECO:0000313" key="5">
    <source>
        <dbReference type="Proteomes" id="UP000013167"/>
    </source>
</evidence>
<dbReference type="PROSITE" id="PS00092">
    <property type="entry name" value="N6_MTASE"/>
    <property type="match status" value="1"/>
</dbReference>
<dbReference type="GO" id="GO:0003676">
    <property type="term" value="F:nucleic acid binding"/>
    <property type="evidence" value="ECO:0007669"/>
    <property type="project" value="InterPro"/>
</dbReference>
<dbReference type="Gene3D" id="3.40.50.150">
    <property type="entry name" value="Vaccinia Virus protein VP39"/>
    <property type="match status" value="1"/>
</dbReference>
<dbReference type="SUPFAM" id="SSF53335">
    <property type="entry name" value="S-adenosyl-L-methionine-dependent methyltransferases"/>
    <property type="match status" value="1"/>
</dbReference>
<dbReference type="GO" id="GO:0102559">
    <property type="term" value="F:peptide chain release factor N(5)-glutamine methyltransferase activity"/>
    <property type="evidence" value="ECO:0007669"/>
    <property type="project" value="UniProtKB-EC"/>
</dbReference>
<dbReference type="RefSeq" id="WP_010851620.1">
    <property type="nucleotide sequence ID" value="NZ_HF570956.1"/>
</dbReference>
<dbReference type="Pfam" id="PF05175">
    <property type="entry name" value="MTS"/>
    <property type="match status" value="1"/>
</dbReference>
<dbReference type="eggNOG" id="COG2890">
    <property type="taxonomic scope" value="Bacteria"/>
</dbReference>
<feature type="domain" description="Methyltransferase small" evidence="2">
    <location>
        <begin position="157"/>
        <end position="232"/>
    </location>
</feature>
<comment type="similarity">
    <text evidence="1">Belongs to the protein N5-glutamine methyltransferase family. PrmC subfamily.</text>
</comment>
<sequence length="324" mass="34313">MTTEEADASVGAVVRAAEQTLAAAGVPSPRSDARALAAFVLDVDRGELERQLLLRSPADEAFRDRYAGLVEERAERVPLQHLTGWAGFRHLELRVGPGVFVPRPETESVAGWAIDAARAAAGHRTLRRSNCGPGDAYCDVAGEEDEEAEARTARPPVVVDLCTGSGAIALSIKDEVPAAKVYAVELSPEAHAWALANRDRLGLEVEIRLGDAITAFGDLEGAVDVVVSNPPYIPTGAVPVDSEVRDHDPRLALYGGSADGLAIPRLVAARAAHLLRPGGVLVMEHADTQGESLPAALTTAGDWTGIEDLRDLTGRPRATVARRR</sequence>
<dbReference type="AlphaFoldDB" id="N0DZD8"/>